<dbReference type="AlphaFoldDB" id="A0A9P6FWV7"/>
<feature type="non-terminal residue" evidence="2">
    <location>
        <position position="1"/>
    </location>
</feature>
<protein>
    <submittedName>
        <fullName evidence="2">Uncharacterized protein</fullName>
    </submittedName>
</protein>
<feature type="signal peptide" evidence="1">
    <location>
        <begin position="1"/>
        <end position="28"/>
    </location>
</feature>
<evidence type="ECO:0000313" key="3">
    <source>
        <dbReference type="Proteomes" id="UP000780801"/>
    </source>
</evidence>
<dbReference type="EMBL" id="JAABOA010001159">
    <property type="protein sequence ID" value="KAF9582155.1"/>
    <property type="molecule type" value="Genomic_DNA"/>
</dbReference>
<keyword evidence="3" id="KW-1185">Reference proteome</keyword>
<sequence length="100" mass="10843">TQKSITMVSIKFIALAASALSMAVLSEAASFYCNHNWQCTAIVSSGNTYNFGRIEGCTGDGNYCSHVTSNNEITDIKIWVRNGNQGCSVTGYFDQWIVGC</sequence>
<comment type="caution">
    <text evidence="2">The sequence shown here is derived from an EMBL/GenBank/DDBJ whole genome shotgun (WGS) entry which is preliminary data.</text>
</comment>
<dbReference type="OrthoDB" id="2387446at2759"/>
<reference evidence="2" key="1">
    <citation type="journal article" date="2020" name="Fungal Divers.">
        <title>Resolving the Mortierellaceae phylogeny through synthesis of multi-gene phylogenetics and phylogenomics.</title>
        <authorList>
            <person name="Vandepol N."/>
            <person name="Liber J."/>
            <person name="Desiro A."/>
            <person name="Na H."/>
            <person name="Kennedy M."/>
            <person name="Barry K."/>
            <person name="Grigoriev I.V."/>
            <person name="Miller A.N."/>
            <person name="O'Donnell K."/>
            <person name="Stajich J.E."/>
            <person name="Bonito G."/>
        </authorList>
    </citation>
    <scope>NUCLEOTIDE SEQUENCE</scope>
    <source>
        <strain evidence="2">KOD1015</strain>
    </source>
</reference>
<keyword evidence="1" id="KW-0732">Signal</keyword>
<dbReference type="Proteomes" id="UP000780801">
    <property type="component" value="Unassembled WGS sequence"/>
</dbReference>
<evidence type="ECO:0000256" key="1">
    <source>
        <dbReference type="SAM" id="SignalP"/>
    </source>
</evidence>
<gene>
    <name evidence="2" type="ORF">BGW38_000574</name>
</gene>
<organism evidence="2 3">
    <name type="scientific">Lunasporangiospora selenospora</name>
    <dbReference type="NCBI Taxonomy" id="979761"/>
    <lineage>
        <taxon>Eukaryota</taxon>
        <taxon>Fungi</taxon>
        <taxon>Fungi incertae sedis</taxon>
        <taxon>Mucoromycota</taxon>
        <taxon>Mortierellomycotina</taxon>
        <taxon>Mortierellomycetes</taxon>
        <taxon>Mortierellales</taxon>
        <taxon>Mortierellaceae</taxon>
        <taxon>Lunasporangiospora</taxon>
    </lineage>
</organism>
<proteinExistence type="predicted"/>
<feature type="chain" id="PRO_5040419946" evidence="1">
    <location>
        <begin position="29"/>
        <end position="100"/>
    </location>
</feature>
<accession>A0A9P6FWV7</accession>
<evidence type="ECO:0000313" key="2">
    <source>
        <dbReference type="EMBL" id="KAF9582155.1"/>
    </source>
</evidence>
<name>A0A9P6FWV7_9FUNG</name>